<dbReference type="InterPro" id="IPR000380">
    <property type="entry name" value="Topo_IA"/>
</dbReference>
<evidence type="ECO:0000256" key="4">
    <source>
        <dbReference type="ARBA" id="ARBA00022771"/>
    </source>
</evidence>
<dbReference type="InterPro" id="IPR013826">
    <property type="entry name" value="Topo_IA_cen_sub3"/>
</dbReference>
<evidence type="ECO:0000256" key="6">
    <source>
        <dbReference type="ARBA" id="ARBA00022842"/>
    </source>
</evidence>
<dbReference type="SMART" id="SM00493">
    <property type="entry name" value="TOPRIM"/>
    <property type="match status" value="1"/>
</dbReference>
<keyword evidence="8 10" id="KW-0238">DNA-binding</keyword>
<keyword evidence="9 10" id="KW-0413">Isomerase</keyword>
<feature type="active site" description="O-(5'-phospho-DNA)-tyrosine intermediate" evidence="10">
    <location>
        <position position="303"/>
    </location>
</feature>
<name>A0A8J7ULC2_9HYPH</name>
<dbReference type="PROSITE" id="PS50880">
    <property type="entry name" value="TOPRIM"/>
    <property type="match status" value="1"/>
</dbReference>
<dbReference type="EC" id="5.6.2.1" evidence="10"/>
<evidence type="ECO:0000256" key="5">
    <source>
        <dbReference type="ARBA" id="ARBA00022833"/>
    </source>
</evidence>
<gene>
    <name evidence="10 14" type="primary">topA</name>
    <name evidence="14" type="ORF">J5Y06_19245</name>
</gene>
<dbReference type="NCBIfam" id="TIGR01051">
    <property type="entry name" value="topA_bact"/>
    <property type="match status" value="1"/>
</dbReference>
<dbReference type="PANTHER" id="PTHR42785">
    <property type="entry name" value="DNA TOPOISOMERASE, TYPE IA, CORE"/>
    <property type="match status" value="1"/>
</dbReference>
<organism evidence="14 15">
    <name type="scientific">Tianweitania sediminis</name>
    <dbReference type="NCBI Taxonomy" id="1502156"/>
    <lineage>
        <taxon>Bacteria</taxon>
        <taxon>Pseudomonadati</taxon>
        <taxon>Pseudomonadota</taxon>
        <taxon>Alphaproteobacteria</taxon>
        <taxon>Hyphomicrobiales</taxon>
        <taxon>Phyllobacteriaceae</taxon>
        <taxon>Tianweitania</taxon>
    </lineage>
</organism>
<evidence type="ECO:0000256" key="3">
    <source>
        <dbReference type="ARBA" id="ARBA00022723"/>
    </source>
</evidence>
<dbReference type="InterPro" id="IPR013497">
    <property type="entry name" value="Topo_IA_cen"/>
</dbReference>
<evidence type="ECO:0000259" key="13">
    <source>
        <dbReference type="PROSITE" id="PS52039"/>
    </source>
</evidence>
<dbReference type="InterPro" id="IPR005733">
    <property type="entry name" value="TopoI_bac-type"/>
</dbReference>
<evidence type="ECO:0000259" key="12">
    <source>
        <dbReference type="PROSITE" id="PS50880"/>
    </source>
</evidence>
<proteinExistence type="inferred from homology"/>
<dbReference type="GO" id="GO:0006265">
    <property type="term" value="P:DNA topological change"/>
    <property type="evidence" value="ECO:0007669"/>
    <property type="project" value="UniProtKB-UniRule"/>
</dbReference>
<evidence type="ECO:0000256" key="11">
    <source>
        <dbReference type="SAM" id="MobiDB-lite"/>
    </source>
</evidence>
<dbReference type="InterPro" id="IPR023406">
    <property type="entry name" value="Topo_IA_AS"/>
</dbReference>
<evidence type="ECO:0000256" key="1">
    <source>
        <dbReference type="ARBA" id="ARBA00000213"/>
    </source>
</evidence>
<feature type="region of interest" description="Interaction with DNA" evidence="10">
    <location>
        <begin position="165"/>
        <end position="170"/>
    </location>
</feature>
<comment type="caution">
    <text evidence="14">The sequence shown here is derived from an EMBL/GenBank/DDBJ whole genome shotgun (WGS) entry which is preliminary data.</text>
</comment>
<keyword evidence="5" id="KW-0862">Zinc</keyword>
<dbReference type="Gene3D" id="3.40.50.140">
    <property type="match status" value="1"/>
</dbReference>
<accession>A0A8J7ULC2</accession>
<dbReference type="Gene3D" id="2.70.20.10">
    <property type="entry name" value="Topoisomerase I, domain 3"/>
    <property type="match status" value="1"/>
</dbReference>
<dbReference type="EMBL" id="JAGIYY010000009">
    <property type="protein sequence ID" value="MBP0440790.1"/>
    <property type="molecule type" value="Genomic_DNA"/>
</dbReference>
<evidence type="ECO:0000256" key="8">
    <source>
        <dbReference type="ARBA" id="ARBA00023125"/>
    </source>
</evidence>
<dbReference type="SMART" id="SM00437">
    <property type="entry name" value="TOP1Ac"/>
    <property type="match status" value="1"/>
</dbReference>
<dbReference type="PRINTS" id="PR00417">
    <property type="entry name" value="PRTPISMRASEI"/>
</dbReference>
<feature type="domain" description="Topo IA-type catalytic" evidence="13">
    <location>
        <begin position="131"/>
        <end position="569"/>
    </location>
</feature>
<dbReference type="Pfam" id="PF01751">
    <property type="entry name" value="Toprim"/>
    <property type="match status" value="1"/>
</dbReference>
<dbReference type="InterPro" id="IPR013825">
    <property type="entry name" value="Topo_IA_cen_sub2"/>
</dbReference>
<feature type="site" description="Interaction with DNA" evidence="10">
    <location>
        <position position="31"/>
    </location>
</feature>
<feature type="compositionally biased region" description="Basic residues" evidence="11">
    <location>
        <begin position="859"/>
        <end position="875"/>
    </location>
</feature>
<dbReference type="PROSITE" id="PS00396">
    <property type="entry name" value="TOPO_IA_1"/>
    <property type="match status" value="1"/>
</dbReference>
<dbReference type="SMART" id="SM00436">
    <property type="entry name" value="TOP1Bc"/>
    <property type="match status" value="1"/>
</dbReference>
<dbReference type="Gene3D" id="1.10.460.10">
    <property type="entry name" value="Topoisomerase I, domain 2"/>
    <property type="match status" value="1"/>
</dbReference>
<dbReference type="Gene3D" id="1.10.290.10">
    <property type="entry name" value="Topoisomerase I, domain 4"/>
    <property type="match status" value="1"/>
</dbReference>
<dbReference type="AlphaFoldDB" id="A0A8J7ULC2"/>
<evidence type="ECO:0000256" key="10">
    <source>
        <dbReference type="HAMAP-Rule" id="MF_00952"/>
    </source>
</evidence>
<dbReference type="Pfam" id="PF01131">
    <property type="entry name" value="Topoisom_bac"/>
    <property type="match status" value="1"/>
</dbReference>
<dbReference type="Proteomes" id="UP000666240">
    <property type="component" value="Unassembled WGS sequence"/>
</dbReference>
<dbReference type="PANTHER" id="PTHR42785:SF1">
    <property type="entry name" value="DNA TOPOISOMERASE"/>
    <property type="match status" value="1"/>
</dbReference>
<dbReference type="InterPro" id="IPR013498">
    <property type="entry name" value="Topo_IA_Znf"/>
</dbReference>
<dbReference type="InterPro" id="IPR006171">
    <property type="entry name" value="TOPRIM_dom"/>
</dbReference>
<comment type="catalytic activity">
    <reaction evidence="1 10">
        <text>ATP-independent breakage of single-stranded DNA, followed by passage and rejoining.</text>
        <dbReference type="EC" id="5.6.2.1"/>
    </reaction>
</comment>
<feature type="site" description="Interaction with DNA" evidence="10">
    <location>
        <position position="145"/>
    </location>
</feature>
<dbReference type="HAMAP" id="MF_00952">
    <property type="entry name" value="Topoisom_1_prok"/>
    <property type="match status" value="1"/>
</dbReference>
<evidence type="ECO:0000256" key="9">
    <source>
        <dbReference type="ARBA" id="ARBA00023235"/>
    </source>
</evidence>
<feature type="site" description="Interaction with DNA" evidence="10">
    <location>
        <position position="305"/>
    </location>
</feature>
<evidence type="ECO:0000256" key="2">
    <source>
        <dbReference type="ARBA" id="ARBA00009446"/>
    </source>
</evidence>
<dbReference type="GO" id="GO:0003917">
    <property type="term" value="F:DNA topoisomerase type I (single strand cut, ATP-independent) activity"/>
    <property type="evidence" value="ECO:0007669"/>
    <property type="project" value="UniProtKB-UniRule"/>
</dbReference>
<comment type="function">
    <text evidence="10">Releases the supercoiling and torsional tension of DNA, which is introduced during the DNA replication and transcription, by transiently cleaving and rejoining one strand of the DNA duplex. Introduces a single-strand break via transesterification at a target site in duplex DNA. The scissile phosphodiester is attacked by the catalytic tyrosine of the enzyme, resulting in the formation of a DNA-(5'-phosphotyrosyl)-enzyme intermediate and the expulsion of a 3'-OH DNA strand. The free DNA strand then undergoes passage around the unbroken strand, thus removing DNA supercoils. Finally, in the religation step, the DNA 3'-OH attacks the covalent intermediate to expel the active-site tyrosine and restore the DNA phosphodiester backbone.</text>
</comment>
<protein>
    <recommendedName>
        <fullName evidence="10">DNA topoisomerase 1</fullName>
        <ecNumber evidence="10">5.6.2.1</ecNumber>
    </recommendedName>
    <alternativeName>
        <fullName evidence="10">DNA topoisomerase I</fullName>
    </alternativeName>
</protein>
<keyword evidence="4" id="KW-0863">Zinc-finger</keyword>
<feature type="site" description="Interaction with DNA" evidence="10">
    <location>
        <position position="141"/>
    </location>
</feature>
<dbReference type="Pfam" id="PF01396">
    <property type="entry name" value="Zn_ribbon_Top1"/>
    <property type="match status" value="1"/>
</dbReference>
<dbReference type="InterPro" id="IPR028612">
    <property type="entry name" value="Topoisom_1_IA"/>
</dbReference>
<dbReference type="CDD" id="cd00186">
    <property type="entry name" value="TOP1Ac"/>
    <property type="match status" value="1"/>
</dbReference>
<feature type="site" description="Interaction with DNA" evidence="10">
    <location>
        <position position="157"/>
    </location>
</feature>
<dbReference type="CDD" id="cd03363">
    <property type="entry name" value="TOPRIM_TopoIA_TopoI"/>
    <property type="match status" value="1"/>
</dbReference>
<dbReference type="PROSITE" id="PS52039">
    <property type="entry name" value="TOPO_IA_2"/>
    <property type="match status" value="1"/>
</dbReference>
<dbReference type="GO" id="GO:0008270">
    <property type="term" value="F:zinc ion binding"/>
    <property type="evidence" value="ECO:0007669"/>
    <property type="project" value="UniProtKB-KW"/>
</dbReference>
<dbReference type="SUPFAM" id="SSF57783">
    <property type="entry name" value="Zinc beta-ribbon"/>
    <property type="match status" value="1"/>
</dbReference>
<sequence>MDVVVVESPAKAKTINKYLGKNYTVLASFGHVRDLPAKDGSVLPDDDFAMTWSVDSASSKRLTEIASALKSADGLILATDPDREGEAISWHVLEVLRQKKVLKDKPVKRVVFNAITKQAVLEAIANPRDIDGPLVEAYLARRALDYLVGFTLSPVLWRKLPGTRSAGRVQSVALRLVCDREAEIERFIREEYWNIAANLNTPRGDGFEARLTGFEGKKLQRLDIKNEAQANDIKAMLEGATFKAASVEAKPTKRNPGPPFTTSTLQQAASSRMGFGASRTMQVAQRLYEGVDIGGETTGLITYMRTDGVQMAPEAISAARATIAKEFGDKYLPEKPRQYSAKAKNAQEAHEAVRPTDFSRTPASVRQYLDADQARLYELIWKRAIASQMQPAEIERTTVEIEAKNGSREAALRAVGSVIRFDGFIAAYTDQRDEDSPDEEDGRLPDIRANEALAREAILATQHSTEPPPRYSEASLIKKMEELGIGRPSTYASTLKTLEDREYITIDKRKLMPHSKGRIVTAFLESFFDRYVEYDFTAALEEKLDEISDGKLAWKDVLRDFWRDFSAAVDDIKELRVTDVLDALNEDLAPLVFPEREDGSHPRSCPKCGNGQLSLKLGKFGAFVGCSNYPECSYTKQLGDNPAEGGGAMEGGDRVLGKDPYTSEEITLKNGRFGPYVQRGDGKEAKRSSLPKGWTPDQIDHEKALALLALPRDVGKHPESGKMISAGLGRYGPFLLHDGSYANLESIEDVFSIGINRAVSVIAEKQTKGPGRGRATPAALKELGEHPDGGGAITVREGRFGPYVNHGKVNATLPKGKDPASVTLEDALALIAAKGGAASTGRKKAPARKAAADKAPAKAAKKTAAKKPAAKAKKA</sequence>
<dbReference type="InterPro" id="IPR003601">
    <property type="entry name" value="Topo_IA_2"/>
</dbReference>
<dbReference type="InterPro" id="IPR025589">
    <property type="entry name" value="Toprim_C_rpt"/>
</dbReference>
<dbReference type="RefSeq" id="WP_209336821.1">
    <property type="nucleotide sequence ID" value="NZ_JAGIYY010000009.1"/>
</dbReference>
<feature type="site" description="Interaction with DNA" evidence="10">
    <location>
        <position position="142"/>
    </location>
</feature>
<evidence type="ECO:0000313" key="15">
    <source>
        <dbReference type="Proteomes" id="UP000666240"/>
    </source>
</evidence>
<feature type="region of interest" description="Disordered" evidence="11">
    <location>
        <begin position="672"/>
        <end position="696"/>
    </location>
</feature>
<evidence type="ECO:0000256" key="7">
    <source>
        <dbReference type="ARBA" id="ARBA00023029"/>
    </source>
</evidence>
<keyword evidence="6" id="KW-0460">Magnesium</keyword>
<keyword evidence="15" id="KW-1185">Reference proteome</keyword>
<dbReference type="InterPro" id="IPR034149">
    <property type="entry name" value="TOPRIM_TopoI"/>
</dbReference>
<comment type="caution">
    <text evidence="10">Lacks conserved residue(s) required for the propagation of feature annotation.</text>
</comment>
<feature type="site" description="Interaction with DNA" evidence="10">
    <location>
        <position position="501"/>
    </location>
</feature>
<feature type="region of interest" description="Disordered" evidence="11">
    <location>
        <begin position="835"/>
        <end position="875"/>
    </location>
</feature>
<dbReference type="InterPro" id="IPR013824">
    <property type="entry name" value="Topo_IA_cen_sub1"/>
</dbReference>
<dbReference type="InterPro" id="IPR003602">
    <property type="entry name" value="Topo_IA_DNA-bd_dom"/>
</dbReference>
<comment type="subunit">
    <text evidence="10">Monomer.</text>
</comment>
<feature type="domain" description="Toprim" evidence="12">
    <location>
        <begin position="1"/>
        <end position="117"/>
    </location>
</feature>
<keyword evidence="3" id="KW-0479">Metal-binding</keyword>
<comment type="similarity">
    <text evidence="2 10">Belongs to the type IA topoisomerase family.</text>
</comment>
<keyword evidence="7 10" id="KW-0799">Topoisomerase</keyword>
<dbReference type="GO" id="GO:0003677">
    <property type="term" value="F:DNA binding"/>
    <property type="evidence" value="ECO:0007669"/>
    <property type="project" value="UniProtKB-KW"/>
</dbReference>
<dbReference type="InterPro" id="IPR023405">
    <property type="entry name" value="Topo_IA_core_domain"/>
</dbReference>
<dbReference type="Pfam" id="PF13368">
    <property type="entry name" value="Toprim_C_rpt"/>
    <property type="match status" value="3"/>
</dbReference>
<dbReference type="SUPFAM" id="SSF56712">
    <property type="entry name" value="Prokaryotic type I DNA topoisomerase"/>
    <property type="match status" value="1"/>
</dbReference>
<evidence type="ECO:0000313" key="14">
    <source>
        <dbReference type="EMBL" id="MBP0440790.1"/>
    </source>
</evidence>
<reference evidence="14" key="1">
    <citation type="submission" date="2021-03" db="EMBL/GenBank/DDBJ databases">
        <title>Genome sequencing and assembly of Tianweitania sediminis.</title>
        <authorList>
            <person name="Chhetri G."/>
        </authorList>
    </citation>
    <scope>NUCLEOTIDE SEQUENCE</scope>
    <source>
        <strain evidence="14">Z8</strain>
    </source>
</reference>
<dbReference type="GO" id="GO:0005694">
    <property type="term" value="C:chromosome"/>
    <property type="evidence" value="ECO:0007669"/>
    <property type="project" value="InterPro"/>
</dbReference>
<dbReference type="Gene3D" id="3.30.65.10">
    <property type="entry name" value="Bacterial Topoisomerase I, domain 1"/>
    <property type="match status" value="1"/>
</dbReference>